<feature type="transmembrane region" description="Helical" evidence="1">
    <location>
        <begin position="20"/>
        <end position="39"/>
    </location>
</feature>
<evidence type="ECO:0000313" key="3">
    <source>
        <dbReference type="Proteomes" id="UP000198641"/>
    </source>
</evidence>
<dbReference type="AlphaFoldDB" id="A0A1G7UVT4"/>
<keyword evidence="3" id="KW-1185">Reference proteome</keyword>
<dbReference type="STRING" id="284577.SAMN05216571_11711"/>
<accession>A0A1G7UVT4</accession>
<proteinExistence type="predicted"/>
<reference evidence="2 3" key="1">
    <citation type="submission" date="2016-10" db="EMBL/GenBank/DDBJ databases">
        <authorList>
            <person name="de Groot N.N."/>
        </authorList>
    </citation>
    <scope>NUCLEOTIDE SEQUENCE [LARGE SCALE GENOMIC DNA]</scope>
    <source>
        <strain evidence="2 3">BH539</strain>
    </source>
</reference>
<dbReference type="PROSITE" id="PS51257">
    <property type="entry name" value="PROKAR_LIPOPROTEIN"/>
    <property type="match status" value="1"/>
</dbReference>
<dbReference type="RefSeq" id="WP_245696531.1">
    <property type="nucleotide sequence ID" value="NZ_FNCI01000017.1"/>
</dbReference>
<keyword evidence="1" id="KW-0472">Membrane</keyword>
<sequence length="141" mass="15206">MSLDQRATHHGSRHRLTPRWLAVVVLLMAGLAGCASYSGPPESRDLVVAASPRQVLAEGLTVLIERGFVIRHADLDLGRLDAMLATWPGYRLRLDALSTGDGATRLSVSGYRGRQPLAPESLDSLLAELAERLPSQQSIGL</sequence>
<name>A0A1G7UVT4_9GAMM</name>
<keyword evidence="1" id="KW-0812">Transmembrane</keyword>
<gene>
    <name evidence="2" type="ORF">SAMN05216571_11711</name>
</gene>
<organism evidence="2 3">
    <name type="scientific">Onishia taeanensis</name>
    <dbReference type="NCBI Taxonomy" id="284577"/>
    <lineage>
        <taxon>Bacteria</taxon>
        <taxon>Pseudomonadati</taxon>
        <taxon>Pseudomonadota</taxon>
        <taxon>Gammaproteobacteria</taxon>
        <taxon>Oceanospirillales</taxon>
        <taxon>Halomonadaceae</taxon>
        <taxon>Onishia</taxon>
    </lineage>
</organism>
<protein>
    <submittedName>
        <fullName evidence="2">Uncharacterized protein</fullName>
    </submittedName>
</protein>
<dbReference type="EMBL" id="FNCI01000017">
    <property type="protein sequence ID" value="SDG51616.1"/>
    <property type="molecule type" value="Genomic_DNA"/>
</dbReference>
<dbReference type="Proteomes" id="UP000198641">
    <property type="component" value="Unassembled WGS sequence"/>
</dbReference>
<evidence type="ECO:0000256" key="1">
    <source>
        <dbReference type="SAM" id="Phobius"/>
    </source>
</evidence>
<keyword evidence="1" id="KW-1133">Transmembrane helix</keyword>
<evidence type="ECO:0000313" key="2">
    <source>
        <dbReference type="EMBL" id="SDG51616.1"/>
    </source>
</evidence>